<comment type="caution">
    <text evidence="2">The sequence shown here is derived from an EMBL/GenBank/DDBJ whole genome shotgun (WGS) entry which is preliminary data.</text>
</comment>
<protein>
    <submittedName>
        <fullName evidence="2">Putative glycosyl transferase, WecB/TagA/CpsF family protein</fullName>
    </submittedName>
</protein>
<dbReference type="GO" id="GO:0016740">
    <property type="term" value="F:transferase activity"/>
    <property type="evidence" value="ECO:0007669"/>
    <property type="project" value="UniProtKB-KW"/>
</dbReference>
<proteinExistence type="predicted"/>
<dbReference type="PANTHER" id="PTHR43179">
    <property type="entry name" value="RHAMNOSYLTRANSFERASE WBBL"/>
    <property type="match status" value="1"/>
</dbReference>
<dbReference type="EMBL" id="AWXZ01000039">
    <property type="protein sequence ID" value="ESR23041.1"/>
    <property type="molecule type" value="Genomic_DNA"/>
</dbReference>
<name>V4RA48_9HYPH</name>
<accession>V4RA48</accession>
<dbReference type="RefSeq" id="WP_023433228.1">
    <property type="nucleotide sequence ID" value="NZ_AWXZ01000039.1"/>
</dbReference>
<dbReference type="Proteomes" id="UP000017819">
    <property type="component" value="Unassembled WGS sequence"/>
</dbReference>
<dbReference type="OrthoDB" id="9771846at2"/>
<gene>
    <name evidence="2" type="ORF">N177_3109</name>
</gene>
<dbReference type="InterPro" id="IPR029044">
    <property type="entry name" value="Nucleotide-diphossugar_trans"/>
</dbReference>
<dbReference type="SUPFAM" id="SSF53448">
    <property type="entry name" value="Nucleotide-diphospho-sugar transferases"/>
    <property type="match status" value="1"/>
</dbReference>
<dbReference type="Gene3D" id="3.90.550.10">
    <property type="entry name" value="Spore Coat Polysaccharide Biosynthesis Protein SpsA, Chain A"/>
    <property type="match status" value="1"/>
</dbReference>
<sequence length="319" mass="34304">MIHPQILGVAIVTYNSADVLPTLLDSLRDALEPVPHAKVIVVDNQSADGSPALAERHVLAPNVLRMGRNAGYSAAINAAARVLPPEADLLVLNPDVTIEAGAVLRMMRVLRASGVGAVVPALIGDSGELSCSLRREPSLVTALGDALLGGTLAGSFGWGEMITAAEAYQASRSVDWATGAALLISAEARRRAGEWDEGYFLYSEETDYMRRIRESGLQIRFVPEATVRHRGGDSNVNPDLYALMVSNRVRYFRRWHGSAAAAALRAVLILQETIRAGTGRTHRRALRTLLGLRSPCAAFLLRPETATVHVLRTDGRNGS</sequence>
<dbReference type="InterPro" id="IPR001173">
    <property type="entry name" value="Glyco_trans_2-like"/>
</dbReference>
<evidence type="ECO:0000313" key="2">
    <source>
        <dbReference type="EMBL" id="ESR23041.1"/>
    </source>
</evidence>
<dbReference type="AlphaFoldDB" id="V4RA48"/>
<reference evidence="2 3" key="1">
    <citation type="journal article" date="2014" name="Genome Announc.">
        <title>Draft Genome Sequence of Lutibaculum baratangense Strain AMV1T, Isolated from a Mud Volcano in Andamans, India.</title>
        <authorList>
            <person name="Singh A."/>
            <person name="Sreenivas A."/>
            <person name="Sathyanarayana Reddy G."/>
            <person name="Pinnaka A.K."/>
            <person name="Shivaji S."/>
        </authorList>
    </citation>
    <scope>NUCLEOTIDE SEQUENCE [LARGE SCALE GENOMIC DNA]</scope>
    <source>
        <strain evidence="2 3">AMV1</strain>
    </source>
</reference>
<keyword evidence="3" id="KW-1185">Reference proteome</keyword>
<dbReference type="PANTHER" id="PTHR43179:SF7">
    <property type="entry name" value="RHAMNOSYLTRANSFERASE WBBL"/>
    <property type="match status" value="1"/>
</dbReference>
<evidence type="ECO:0000259" key="1">
    <source>
        <dbReference type="Pfam" id="PF00535"/>
    </source>
</evidence>
<dbReference type="eggNOG" id="COG1216">
    <property type="taxonomic scope" value="Bacteria"/>
</dbReference>
<keyword evidence="2" id="KW-0808">Transferase</keyword>
<feature type="domain" description="Glycosyltransferase 2-like" evidence="1">
    <location>
        <begin position="9"/>
        <end position="128"/>
    </location>
</feature>
<dbReference type="PATRIC" id="fig|631454.5.peg.3069"/>
<evidence type="ECO:0000313" key="3">
    <source>
        <dbReference type="Proteomes" id="UP000017819"/>
    </source>
</evidence>
<dbReference type="Pfam" id="PF00535">
    <property type="entry name" value="Glycos_transf_2"/>
    <property type="match status" value="1"/>
</dbReference>
<organism evidence="2 3">
    <name type="scientific">Lutibaculum baratangense AMV1</name>
    <dbReference type="NCBI Taxonomy" id="631454"/>
    <lineage>
        <taxon>Bacteria</taxon>
        <taxon>Pseudomonadati</taxon>
        <taxon>Pseudomonadota</taxon>
        <taxon>Alphaproteobacteria</taxon>
        <taxon>Hyphomicrobiales</taxon>
        <taxon>Tepidamorphaceae</taxon>
        <taxon>Lutibaculum</taxon>
    </lineage>
</organism>
<dbReference type="STRING" id="631454.N177_3109"/>